<accession>A0A0C3KBG8</accession>
<organism evidence="1 2">
    <name type="scientific">Pisolithus tinctorius Marx 270</name>
    <dbReference type="NCBI Taxonomy" id="870435"/>
    <lineage>
        <taxon>Eukaryota</taxon>
        <taxon>Fungi</taxon>
        <taxon>Dikarya</taxon>
        <taxon>Basidiomycota</taxon>
        <taxon>Agaricomycotina</taxon>
        <taxon>Agaricomycetes</taxon>
        <taxon>Agaricomycetidae</taxon>
        <taxon>Boletales</taxon>
        <taxon>Sclerodermatineae</taxon>
        <taxon>Pisolithaceae</taxon>
        <taxon>Pisolithus</taxon>
    </lineage>
</organism>
<protein>
    <submittedName>
        <fullName evidence="1">Uncharacterized protein</fullName>
    </submittedName>
</protein>
<dbReference type="InParanoid" id="A0A0C3KBG8"/>
<reference evidence="1 2" key="1">
    <citation type="submission" date="2014-04" db="EMBL/GenBank/DDBJ databases">
        <authorList>
            <consortium name="DOE Joint Genome Institute"/>
            <person name="Kuo A."/>
            <person name="Kohler A."/>
            <person name="Costa M.D."/>
            <person name="Nagy L.G."/>
            <person name="Floudas D."/>
            <person name="Copeland A."/>
            <person name="Barry K.W."/>
            <person name="Cichocki N."/>
            <person name="Veneault-Fourrey C."/>
            <person name="LaButti K."/>
            <person name="Lindquist E.A."/>
            <person name="Lipzen A."/>
            <person name="Lundell T."/>
            <person name="Morin E."/>
            <person name="Murat C."/>
            <person name="Sun H."/>
            <person name="Tunlid A."/>
            <person name="Henrissat B."/>
            <person name="Grigoriev I.V."/>
            <person name="Hibbett D.S."/>
            <person name="Martin F."/>
            <person name="Nordberg H.P."/>
            <person name="Cantor M.N."/>
            <person name="Hua S.X."/>
        </authorList>
    </citation>
    <scope>NUCLEOTIDE SEQUENCE [LARGE SCALE GENOMIC DNA]</scope>
    <source>
        <strain evidence="1 2">Marx 270</strain>
    </source>
</reference>
<dbReference type="Proteomes" id="UP000054217">
    <property type="component" value="Unassembled WGS sequence"/>
</dbReference>
<sequence length="90" mass="10726">MGFHRLRRLFSLDLVRQPSITEHTLTHMPLRIVLRNYDRLVALTHLNGFTLRLCSKDAFNQYRTQCSSISCSLASDFYQVLQQFQYMYCF</sequence>
<dbReference type="HOGENOM" id="CLU_2441746_0_0_1"/>
<evidence type="ECO:0000313" key="1">
    <source>
        <dbReference type="EMBL" id="KIO06977.1"/>
    </source>
</evidence>
<dbReference type="EMBL" id="KN831961">
    <property type="protein sequence ID" value="KIO06977.1"/>
    <property type="molecule type" value="Genomic_DNA"/>
</dbReference>
<name>A0A0C3KBG8_PISTI</name>
<keyword evidence="2" id="KW-1185">Reference proteome</keyword>
<gene>
    <name evidence="1" type="ORF">M404DRAFT_998416</name>
</gene>
<dbReference type="AlphaFoldDB" id="A0A0C3KBG8"/>
<reference evidence="2" key="2">
    <citation type="submission" date="2015-01" db="EMBL/GenBank/DDBJ databases">
        <title>Evolutionary Origins and Diversification of the Mycorrhizal Mutualists.</title>
        <authorList>
            <consortium name="DOE Joint Genome Institute"/>
            <consortium name="Mycorrhizal Genomics Consortium"/>
            <person name="Kohler A."/>
            <person name="Kuo A."/>
            <person name="Nagy L.G."/>
            <person name="Floudas D."/>
            <person name="Copeland A."/>
            <person name="Barry K.W."/>
            <person name="Cichocki N."/>
            <person name="Veneault-Fourrey C."/>
            <person name="LaButti K."/>
            <person name="Lindquist E.A."/>
            <person name="Lipzen A."/>
            <person name="Lundell T."/>
            <person name="Morin E."/>
            <person name="Murat C."/>
            <person name="Riley R."/>
            <person name="Ohm R."/>
            <person name="Sun H."/>
            <person name="Tunlid A."/>
            <person name="Henrissat B."/>
            <person name="Grigoriev I.V."/>
            <person name="Hibbett D.S."/>
            <person name="Martin F."/>
        </authorList>
    </citation>
    <scope>NUCLEOTIDE SEQUENCE [LARGE SCALE GENOMIC DNA]</scope>
    <source>
        <strain evidence="2">Marx 270</strain>
    </source>
</reference>
<proteinExistence type="predicted"/>
<evidence type="ECO:0000313" key="2">
    <source>
        <dbReference type="Proteomes" id="UP000054217"/>
    </source>
</evidence>